<evidence type="ECO:0000256" key="1">
    <source>
        <dbReference type="ARBA" id="ARBA00022729"/>
    </source>
</evidence>
<dbReference type="GO" id="GO:0032760">
    <property type="term" value="P:positive regulation of tumor necrosis factor production"/>
    <property type="evidence" value="ECO:0007669"/>
    <property type="project" value="TreeGrafter"/>
</dbReference>
<dbReference type="InterPro" id="IPR007110">
    <property type="entry name" value="Ig-like_dom"/>
</dbReference>
<keyword evidence="1 3" id="KW-0732">Signal</keyword>
<dbReference type="PANTHER" id="PTHR11481">
    <property type="entry name" value="IMMUNOGLOBULIN FC RECEPTOR"/>
    <property type="match status" value="1"/>
</dbReference>
<reference evidence="5" key="2">
    <citation type="submission" date="2025-08" db="UniProtKB">
        <authorList>
            <consortium name="Ensembl"/>
        </authorList>
    </citation>
    <scope>IDENTIFICATION</scope>
</reference>
<reference evidence="5" key="1">
    <citation type="submission" date="2019-03" db="EMBL/GenBank/DDBJ databases">
        <title>Genome sequencing and reference-guided assembly of Black Bengal Goat (Capra hircus).</title>
        <authorList>
            <person name="Siddiki A.Z."/>
            <person name="Baten A."/>
            <person name="Billah M."/>
            <person name="Alam M.A.U."/>
            <person name="Shawrob K.S.M."/>
            <person name="Saha S."/>
            <person name="Chowdhury M."/>
            <person name="Rahman A.H."/>
            <person name="Stear M."/>
            <person name="Miah G."/>
            <person name="Das G.B."/>
            <person name="Hossain M.M."/>
            <person name="Kumkum M."/>
            <person name="Islam M.S."/>
            <person name="Mollah A.M."/>
            <person name="Ahsan A."/>
            <person name="Tusar F."/>
            <person name="Khan M.K.I."/>
        </authorList>
    </citation>
    <scope>NUCLEOTIDE SEQUENCE [LARGE SCALE GENOMIC DNA]</scope>
</reference>
<organism evidence="5">
    <name type="scientific">Capra hircus</name>
    <name type="common">Goat</name>
    <dbReference type="NCBI Taxonomy" id="9925"/>
    <lineage>
        <taxon>Eukaryota</taxon>
        <taxon>Metazoa</taxon>
        <taxon>Chordata</taxon>
        <taxon>Craniata</taxon>
        <taxon>Vertebrata</taxon>
        <taxon>Euteleostomi</taxon>
        <taxon>Mammalia</taxon>
        <taxon>Eutheria</taxon>
        <taxon>Laurasiatheria</taxon>
        <taxon>Artiodactyla</taxon>
        <taxon>Ruminantia</taxon>
        <taxon>Pecora</taxon>
        <taxon>Bovidae</taxon>
        <taxon>Caprinae</taxon>
        <taxon>Capra</taxon>
    </lineage>
</organism>
<dbReference type="InterPro" id="IPR036179">
    <property type="entry name" value="Ig-like_dom_sf"/>
</dbReference>
<evidence type="ECO:0000256" key="2">
    <source>
        <dbReference type="ARBA" id="ARBA00023157"/>
    </source>
</evidence>
<evidence type="ECO:0000313" key="5">
    <source>
        <dbReference type="Ensembl" id="ENSCHIP00010004905.1"/>
    </source>
</evidence>
<feature type="signal peptide" evidence="3">
    <location>
        <begin position="1"/>
        <end position="32"/>
    </location>
</feature>
<dbReference type="FunFam" id="2.60.40.10:FF:000356">
    <property type="entry name" value="Low affinity immunoglobulin gamma Fc region receptor III-A"/>
    <property type="match status" value="1"/>
</dbReference>
<dbReference type="GO" id="GO:0019864">
    <property type="term" value="F:IgG binding"/>
    <property type="evidence" value="ECO:0007669"/>
    <property type="project" value="TreeGrafter"/>
</dbReference>
<dbReference type="PROSITE" id="PS50835">
    <property type="entry name" value="IG_LIKE"/>
    <property type="match status" value="1"/>
</dbReference>
<protein>
    <recommendedName>
        <fullName evidence="4">Ig-like domain-containing protein</fullName>
    </recommendedName>
</protein>
<feature type="chain" id="PRO_5034356469" description="Ig-like domain-containing protein" evidence="3">
    <location>
        <begin position="33"/>
        <end position="124"/>
    </location>
</feature>
<name>A0A8C2NHI9_CAPHI</name>
<dbReference type="AlphaFoldDB" id="A0A8C2NHI9"/>
<dbReference type="Pfam" id="PF13895">
    <property type="entry name" value="Ig_2"/>
    <property type="match status" value="1"/>
</dbReference>
<dbReference type="PANTHER" id="PTHR11481:SF11">
    <property type="entry name" value="HIGH AFFINITY IMMUNOGLOBULIN GAMMA FC RECEPTOR I-RELATED"/>
    <property type="match status" value="1"/>
</dbReference>
<dbReference type="GO" id="GO:0019770">
    <property type="term" value="F:IgG receptor activity"/>
    <property type="evidence" value="ECO:0007669"/>
    <property type="project" value="TreeGrafter"/>
</dbReference>
<proteinExistence type="predicted"/>
<dbReference type="Gene3D" id="2.60.40.10">
    <property type="entry name" value="Immunoglobulins"/>
    <property type="match status" value="1"/>
</dbReference>
<dbReference type="GO" id="GO:0009897">
    <property type="term" value="C:external side of plasma membrane"/>
    <property type="evidence" value="ECO:0007669"/>
    <property type="project" value="TreeGrafter"/>
</dbReference>
<dbReference type="InterPro" id="IPR003599">
    <property type="entry name" value="Ig_sub"/>
</dbReference>
<dbReference type="GO" id="GO:0050766">
    <property type="term" value="P:positive regulation of phagocytosis"/>
    <property type="evidence" value="ECO:0007669"/>
    <property type="project" value="TreeGrafter"/>
</dbReference>
<dbReference type="SUPFAM" id="SSF48726">
    <property type="entry name" value="Immunoglobulin"/>
    <property type="match status" value="1"/>
</dbReference>
<dbReference type="GO" id="GO:0001788">
    <property type="term" value="P:antibody-dependent cellular cytotoxicity"/>
    <property type="evidence" value="ECO:0007669"/>
    <property type="project" value="TreeGrafter"/>
</dbReference>
<sequence length="124" mass="13758">RCSFNNMNRTLFAQISLLFHLIFFSFNPQADPTKAVITLKPPWVSVFQEENVTLLCEGPHLPGDTATQWFLNGTAIKTLAPRYSVNGATFDDSGEYKCQTGLSMPSDPVQLEVHSGKYGMVQEG</sequence>
<evidence type="ECO:0000259" key="4">
    <source>
        <dbReference type="PROSITE" id="PS50835"/>
    </source>
</evidence>
<dbReference type="InterPro" id="IPR013783">
    <property type="entry name" value="Ig-like_fold"/>
</dbReference>
<dbReference type="CDD" id="cd05752">
    <property type="entry name" value="Ig1_FcgammaR_like"/>
    <property type="match status" value="1"/>
</dbReference>
<dbReference type="Ensembl" id="ENSCHIT00010006814.1">
    <property type="protein sequence ID" value="ENSCHIP00010004905.1"/>
    <property type="gene ID" value="ENSCHIG00010003511.1"/>
</dbReference>
<feature type="domain" description="Ig-like" evidence="4">
    <location>
        <begin position="32"/>
        <end position="114"/>
    </location>
</feature>
<dbReference type="InterPro" id="IPR050488">
    <property type="entry name" value="Ig_Fc_receptor"/>
</dbReference>
<keyword evidence="2" id="KW-1015">Disulfide bond</keyword>
<evidence type="ECO:0000256" key="3">
    <source>
        <dbReference type="SAM" id="SignalP"/>
    </source>
</evidence>
<accession>A0A8C2NHI9</accession>
<dbReference type="SMART" id="SM00409">
    <property type="entry name" value="IG"/>
    <property type="match status" value="1"/>
</dbReference>